<reference evidence="4 5" key="1">
    <citation type="journal article" date="2019" name="Int. J. Syst. Evol. Microbiol.">
        <title>The Global Catalogue of Microorganisms (GCM) 10K type strain sequencing project: providing services to taxonomists for standard genome sequencing and annotation.</title>
        <authorList>
            <consortium name="The Broad Institute Genomics Platform"/>
            <consortium name="The Broad Institute Genome Sequencing Center for Infectious Disease"/>
            <person name="Wu L."/>
            <person name="Ma J."/>
        </authorList>
    </citation>
    <scope>NUCLEOTIDE SEQUENCE [LARGE SCALE GENOMIC DNA]</scope>
    <source>
        <strain evidence="4 5">JCM 13518</strain>
    </source>
</reference>
<dbReference type="PANTHER" id="PTHR33371">
    <property type="entry name" value="INTERMEMBRANE PHOSPHOLIPID TRANSPORT SYSTEM BINDING PROTEIN MLAD-RELATED"/>
    <property type="match status" value="1"/>
</dbReference>
<keyword evidence="5" id="KW-1185">Reference proteome</keyword>
<dbReference type="NCBIfam" id="TIGR00996">
    <property type="entry name" value="Mtu_fam_mce"/>
    <property type="match status" value="1"/>
</dbReference>
<dbReference type="Pfam" id="PF02470">
    <property type="entry name" value="MlaD"/>
    <property type="match status" value="1"/>
</dbReference>
<dbReference type="PANTHER" id="PTHR33371:SF15">
    <property type="entry name" value="LIPOPROTEIN LPRN"/>
    <property type="match status" value="1"/>
</dbReference>
<dbReference type="PROSITE" id="PS51257">
    <property type="entry name" value="PROKAR_LIPOPROTEIN"/>
    <property type="match status" value="1"/>
</dbReference>
<evidence type="ECO:0008006" key="6">
    <source>
        <dbReference type="Google" id="ProtNLM"/>
    </source>
</evidence>
<dbReference type="Pfam" id="PF11887">
    <property type="entry name" value="Mce4_CUP1"/>
    <property type="match status" value="1"/>
</dbReference>
<protein>
    <recommendedName>
        <fullName evidence="6">MCE family protein</fullName>
    </recommendedName>
</protein>
<evidence type="ECO:0000313" key="4">
    <source>
        <dbReference type="EMBL" id="GAA1743335.1"/>
    </source>
</evidence>
<sequence>MSIRIDWRRWGLGLVIAGALLVGGCSLTDRGVYDTPLPGGADTGSDPVTLTAEFDDVLDLVPQSSVRADNVPVGRVASIELADDGRSAVVELIVNSDTNLPVGTTARVEQTSLLGEKYVALVRPEDSTASDRQIESGSRLGLDDTDRAAQVEQVLGALSMVLNGGDIQEFQTISRELQEISSGDPQKIRTFLTQLEGFVTTVDARSTDIAATLDNLAALSTTLDGDKDKIVAALDGLAPGLTVMEEQRPQFVAMLEALDSLSSVAVETLDAAQADIIADLKLLEPILTQLAASGQDLPNALEILLTYPFPDSVLQTIKGDYLNVFVTTNFRTLPTDCTAIGCTWAQPVQPCPICTGGGGTPAPMPAPTLLPPTSSPLPGIATPTMPTPPPTLPTPPPTLPTPPSTLPPSTPPTTLPPSGSDDEDTP</sequence>
<feature type="domain" description="Mce/MlaD" evidence="2">
    <location>
        <begin position="47"/>
        <end position="122"/>
    </location>
</feature>
<dbReference type="InterPro" id="IPR003399">
    <property type="entry name" value="Mce/MlaD"/>
</dbReference>
<evidence type="ECO:0000259" key="2">
    <source>
        <dbReference type="Pfam" id="PF02470"/>
    </source>
</evidence>
<feature type="domain" description="Mammalian cell entry C-terminal" evidence="3">
    <location>
        <begin position="131"/>
        <end position="302"/>
    </location>
</feature>
<dbReference type="InterPro" id="IPR052336">
    <property type="entry name" value="MlaD_Phospholipid_Transporter"/>
</dbReference>
<evidence type="ECO:0000313" key="5">
    <source>
        <dbReference type="Proteomes" id="UP001501057"/>
    </source>
</evidence>
<dbReference type="EMBL" id="BAAAME010000004">
    <property type="protein sequence ID" value="GAA1743335.1"/>
    <property type="molecule type" value="Genomic_DNA"/>
</dbReference>
<evidence type="ECO:0000259" key="3">
    <source>
        <dbReference type="Pfam" id="PF11887"/>
    </source>
</evidence>
<dbReference type="RefSeq" id="WP_344201914.1">
    <property type="nucleotide sequence ID" value="NZ_BAAAME010000004.1"/>
</dbReference>
<dbReference type="InterPro" id="IPR005693">
    <property type="entry name" value="Mce"/>
</dbReference>
<gene>
    <name evidence="4" type="ORF">GCM10009710_24250</name>
</gene>
<name>A0ABN2JY68_9ACTN</name>
<organism evidence="4 5">
    <name type="scientific">Aeromicrobium alkaliterrae</name>
    <dbReference type="NCBI Taxonomy" id="302168"/>
    <lineage>
        <taxon>Bacteria</taxon>
        <taxon>Bacillati</taxon>
        <taxon>Actinomycetota</taxon>
        <taxon>Actinomycetes</taxon>
        <taxon>Propionibacteriales</taxon>
        <taxon>Nocardioidaceae</taxon>
        <taxon>Aeromicrobium</taxon>
    </lineage>
</organism>
<feature type="region of interest" description="Disordered" evidence="1">
    <location>
        <begin position="364"/>
        <end position="426"/>
    </location>
</feature>
<feature type="compositionally biased region" description="Pro residues" evidence="1">
    <location>
        <begin position="385"/>
        <end position="415"/>
    </location>
</feature>
<accession>A0ABN2JY68</accession>
<feature type="compositionally biased region" description="Pro residues" evidence="1">
    <location>
        <begin position="364"/>
        <end position="375"/>
    </location>
</feature>
<proteinExistence type="predicted"/>
<dbReference type="InterPro" id="IPR024516">
    <property type="entry name" value="Mce_C"/>
</dbReference>
<comment type="caution">
    <text evidence="4">The sequence shown here is derived from an EMBL/GenBank/DDBJ whole genome shotgun (WGS) entry which is preliminary data.</text>
</comment>
<dbReference type="Proteomes" id="UP001501057">
    <property type="component" value="Unassembled WGS sequence"/>
</dbReference>
<evidence type="ECO:0000256" key="1">
    <source>
        <dbReference type="SAM" id="MobiDB-lite"/>
    </source>
</evidence>